<dbReference type="Proteomes" id="UP000558113">
    <property type="component" value="Unassembled WGS sequence"/>
</dbReference>
<evidence type="ECO:0000313" key="2">
    <source>
        <dbReference type="EMBL" id="NBC67955.1"/>
    </source>
</evidence>
<evidence type="ECO:0000313" key="3">
    <source>
        <dbReference type="Proteomes" id="UP000558113"/>
    </source>
</evidence>
<dbReference type="EMBL" id="JAAAMU010000001">
    <property type="protein sequence ID" value="NBC67955.1"/>
    <property type="molecule type" value="Genomic_DNA"/>
</dbReference>
<comment type="caution">
    <text evidence="2">The sequence shown here is derived from an EMBL/GenBank/DDBJ whole genome shotgun (WGS) entry which is preliminary data.</text>
</comment>
<dbReference type="InterPro" id="IPR016181">
    <property type="entry name" value="Acyl_CoA_acyltransferase"/>
</dbReference>
<name>A0A7X4YKA8_9BACL</name>
<dbReference type="AlphaFoldDB" id="A0A7X4YKA8"/>
<gene>
    <name evidence="2" type="ORF">GT003_02985</name>
</gene>
<dbReference type="InterPro" id="IPR000182">
    <property type="entry name" value="GNAT_dom"/>
</dbReference>
<dbReference type="GO" id="GO:0016747">
    <property type="term" value="F:acyltransferase activity, transferring groups other than amino-acyl groups"/>
    <property type="evidence" value="ECO:0007669"/>
    <property type="project" value="InterPro"/>
</dbReference>
<keyword evidence="3" id="KW-1185">Reference proteome</keyword>
<protein>
    <submittedName>
        <fullName evidence="2">GNAT family N-acetyltransferase</fullName>
    </submittedName>
</protein>
<dbReference type="OrthoDB" id="9782266at2"/>
<sequence>MLTFKRSSNESLAAEREILNANPLFNRLSKDKEILSLADIEAEHREAEAAGAERYVMHMQEHPAGILEYLMINPKDSCTWIGLLVIHGSHQGKGLARAALKWFDDRMQAGGVVSHRLGVLEDNHPAHAFWRSQGASPVKPAVLPDGKPILIYERNVQG</sequence>
<keyword evidence="2" id="KW-0808">Transferase</keyword>
<dbReference type="PROSITE" id="PS51186">
    <property type="entry name" value="GNAT"/>
    <property type="match status" value="1"/>
</dbReference>
<reference evidence="2 3" key="1">
    <citation type="submission" date="2020-01" db="EMBL/GenBank/DDBJ databases">
        <title>Paenibacillus soybeanensis sp. nov. isolated from the nodules of soybean (Glycine max(L.) Merr).</title>
        <authorList>
            <person name="Wang H."/>
        </authorList>
    </citation>
    <scope>NUCLEOTIDE SEQUENCE [LARGE SCALE GENOMIC DNA]</scope>
    <source>
        <strain evidence="2 3">DSM 23054</strain>
    </source>
</reference>
<dbReference type="Gene3D" id="3.40.630.30">
    <property type="match status" value="1"/>
</dbReference>
<organism evidence="2 3">
    <name type="scientific">Paenibacillus sacheonensis</name>
    <dbReference type="NCBI Taxonomy" id="742054"/>
    <lineage>
        <taxon>Bacteria</taxon>
        <taxon>Bacillati</taxon>
        <taxon>Bacillota</taxon>
        <taxon>Bacilli</taxon>
        <taxon>Bacillales</taxon>
        <taxon>Paenibacillaceae</taxon>
        <taxon>Paenibacillus</taxon>
    </lineage>
</organism>
<evidence type="ECO:0000259" key="1">
    <source>
        <dbReference type="PROSITE" id="PS51186"/>
    </source>
</evidence>
<proteinExistence type="predicted"/>
<accession>A0A7X4YKA8</accession>
<dbReference type="CDD" id="cd04301">
    <property type="entry name" value="NAT_SF"/>
    <property type="match status" value="1"/>
</dbReference>
<feature type="domain" description="N-acetyltransferase" evidence="1">
    <location>
        <begin position="2"/>
        <end position="157"/>
    </location>
</feature>
<dbReference type="SUPFAM" id="SSF55729">
    <property type="entry name" value="Acyl-CoA N-acyltransferases (Nat)"/>
    <property type="match status" value="1"/>
</dbReference>
<dbReference type="Pfam" id="PF00583">
    <property type="entry name" value="Acetyltransf_1"/>
    <property type="match status" value="1"/>
</dbReference>
<dbReference type="RefSeq" id="WP_161694192.1">
    <property type="nucleotide sequence ID" value="NZ_JAAAMU010000001.1"/>
</dbReference>